<accession>A0ACB6QSE0</accession>
<evidence type="ECO:0000313" key="1">
    <source>
        <dbReference type="EMBL" id="KAF2469904.1"/>
    </source>
</evidence>
<keyword evidence="2" id="KW-1185">Reference proteome</keyword>
<gene>
    <name evidence="1" type="ORF">BDR25DRAFT_288360</name>
</gene>
<evidence type="ECO:0000313" key="2">
    <source>
        <dbReference type="Proteomes" id="UP000799755"/>
    </source>
</evidence>
<sequence length="366" mass="40251">MSRATVEQALIGLIPTLNGPLPPELVELAASLLARSRSVAHSLKQDEEIARPYACAQLACESRLKKPLNLPTIISRPPCPPRIYKKLYKYLETALPESTSHAPETPRKGAAAQVPASARTTPKTPLSARRTPRSMNKDSAGNLEPPEWTMPTIRSLLKVFSNPAAAPHVYTGVESTLPLLARMAAAAVAPETPSKRPRRSTTIAATSIPDLSDTRVLALIAVMLLYVLSRLSPQEITPEQFDEWREKAVSTLLKSKAGKSASEEGLLADIEELMPMAQEEGWLRMEWFLNVALPEDMDVMEGIEMTNGKSRTVGGRDRSLRDGGSEYIGLGTMIQDATDYLSEHQRADYEKWKAKIMARIEEIEAS</sequence>
<comment type="caution">
    <text evidence="1">The sequence shown here is derived from an EMBL/GenBank/DDBJ whole genome shotgun (WGS) entry which is preliminary data.</text>
</comment>
<proteinExistence type="predicted"/>
<protein>
    <submittedName>
        <fullName evidence="1">Uncharacterized protein</fullName>
    </submittedName>
</protein>
<organism evidence="1 2">
    <name type="scientific">Lindgomyces ingoldianus</name>
    <dbReference type="NCBI Taxonomy" id="673940"/>
    <lineage>
        <taxon>Eukaryota</taxon>
        <taxon>Fungi</taxon>
        <taxon>Dikarya</taxon>
        <taxon>Ascomycota</taxon>
        <taxon>Pezizomycotina</taxon>
        <taxon>Dothideomycetes</taxon>
        <taxon>Pleosporomycetidae</taxon>
        <taxon>Pleosporales</taxon>
        <taxon>Lindgomycetaceae</taxon>
        <taxon>Lindgomyces</taxon>
    </lineage>
</organism>
<reference evidence="1" key="1">
    <citation type="journal article" date="2020" name="Stud. Mycol.">
        <title>101 Dothideomycetes genomes: a test case for predicting lifestyles and emergence of pathogens.</title>
        <authorList>
            <person name="Haridas S."/>
            <person name="Albert R."/>
            <person name="Binder M."/>
            <person name="Bloem J."/>
            <person name="Labutti K."/>
            <person name="Salamov A."/>
            <person name="Andreopoulos B."/>
            <person name="Baker S."/>
            <person name="Barry K."/>
            <person name="Bills G."/>
            <person name="Bluhm B."/>
            <person name="Cannon C."/>
            <person name="Castanera R."/>
            <person name="Culley D."/>
            <person name="Daum C."/>
            <person name="Ezra D."/>
            <person name="Gonzalez J."/>
            <person name="Henrissat B."/>
            <person name="Kuo A."/>
            <person name="Liang C."/>
            <person name="Lipzen A."/>
            <person name="Lutzoni F."/>
            <person name="Magnuson J."/>
            <person name="Mondo S."/>
            <person name="Nolan M."/>
            <person name="Ohm R."/>
            <person name="Pangilinan J."/>
            <person name="Park H.-J."/>
            <person name="Ramirez L."/>
            <person name="Alfaro M."/>
            <person name="Sun H."/>
            <person name="Tritt A."/>
            <person name="Yoshinaga Y."/>
            <person name="Zwiers L.-H."/>
            <person name="Turgeon B."/>
            <person name="Goodwin S."/>
            <person name="Spatafora J."/>
            <person name="Crous P."/>
            <person name="Grigoriev I."/>
        </authorList>
    </citation>
    <scope>NUCLEOTIDE SEQUENCE</scope>
    <source>
        <strain evidence="1">ATCC 200398</strain>
    </source>
</reference>
<dbReference type="EMBL" id="MU003510">
    <property type="protein sequence ID" value="KAF2469904.1"/>
    <property type="molecule type" value="Genomic_DNA"/>
</dbReference>
<name>A0ACB6QSE0_9PLEO</name>
<dbReference type="Proteomes" id="UP000799755">
    <property type="component" value="Unassembled WGS sequence"/>
</dbReference>